<protein>
    <submittedName>
        <fullName evidence="1">Uncharacterized protein</fullName>
    </submittedName>
</protein>
<dbReference type="KEGG" id="mgb:VO56_02180"/>
<dbReference type="PATRIC" id="fig|29556.3.peg.432"/>
<reference evidence="1 2" key="1">
    <citation type="journal article" date="2015" name="Genome Announc.">
        <title>Complete Genome Sequence of Mycoplasma meleagridis, a Possible Emerging Pathogen in Chickens.</title>
        <authorList>
            <person name="Abolnik C."/>
        </authorList>
    </citation>
    <scope>NUCLEOTIDE SEQUENCE [LARGE SCALE GENOMIC DNA]</scope>
    <source>
        <strain evidence="1 2">B2096 8B</strain>
    </source>
</reference>
<dbReference type="EMBL" id="CP011021">
    <property type="protein sequence ID" value="AKA50041.1"/>
    <property type="molecule type" value="Genomic_DNA"/>
</dbReference>
<organism evidence="2">
    <name type="scientific">Mycoplasmopsis gallinacea</name>
    <dbReference type="NCBI Taxonomy" id="29556"/>
    <lineage>
        <taxon>Bacteria</taxon>
        <taxon>Bacillati</taxon>
        <taxon>Mycoplasmatota</taxon>
        <taxon>Mycoplasmoidales</taxon>
        <taxon>Metamycoplasmataceae</taxon>
        <taxon>Mycoplasmopsis</taxon>
    </lineage>
</organism>
<evidence type="ECO:0000313" key="1">
    <source>
        <dbReference type="EMBL" id="AKA50041.1"/>
    </source>
</evidence>
<dbReference type="HOGENOM" id="CLU_1218674_0_0_14"/>
<name>A0A0D5ZJU2_9BACT</name>
<evidence type="ECO:0000313" key="2">
    <source>
        <dbReference type="Proteomes" id="UP000032722"/>
    </source>
</evidence>
<accession>A0A0D5ZJU2</accession>
<gene>
    <name evidence="1" type="ORF">VO56_02180</name>
</gene>
<dbReference type="Proteomes" id="UP000032722">
    <property type="component" value="Chromosome"/>
</dbReference>
<sequence>MRRKIKNIKAEQDKIAKDVNDLIKKICILYTKYTHKELDMSIFRLYSSQIGKVKDVKNYWLSNIASNDSVELIEEICEVARRYYSLGNDYFYIDKETNYIDSKEQITIYYVDEELYEEYTLPEFIEENYFYSLKEFIESKLSLYKLASFDEMDAKIISVYATKIQVIQKLGIYSEDLYVDFKEEIILNKEQMKTEIINLIKNEKGKSTFIWASNEQFINFLNEIAHL</sequence>
<dbReference type="AlphaFoldDB" id="A0A0D5ZJU2"/>
<proteinExistence type="predicted"/>